<evidence type="ECO:0000256" key="1">
    <source>
        <dbReference type="SAM" id="MobiDB-lite"/>
    </source>
</evidence>
<dbReference type="Proteomes" id="UP001597085">
    <property type="component" value="Unassembled WGS sequence"/>
</dbReference>
<evidence type="ECO:0000313" key="3">
    <source>
        <dbReference type="Proteomes" id="UP001597085"/>
    </source>
</evidence>
<reference evidence="2 3" key="1">
    <citation type="journal article" date="2019" name="Int. J. Syst. Evol. Microbiol.">
        <title>The Global Catalogue of Microorganisms (GCM) 10K type strain sequencing project: providing services to taxonomists for standard genome sequencing and annotation.</title>
        <authorList>
            <consortium name="The Broad Institute Genomics Platform"/>
            <consortium name="The Broad Institute Genome Sequencing Center for Infectious Disease"/>
            <person name="Wu L."/>
            <person name="Ma J."/>
        </authorList>
    </citation>
    <scope>NUCLEOTIDE SEQUENCE [LARGE SCALE GENOMIC DNA]</scope>
    <source>
        <strain evidence="2 3">CGMCC 1.12121</strain>
    </source>
</reference>
<dbReference type="EMBL" id="JBHUDK010000007">
    <property type="protein sequence ID" value="MFD1599111.1"/>
    <property type="molecule type" value="Genomic_DNA"/>
</dbReference>
<name>A0ABD6CPE9_9EURY</name>
<keyword evidence="3" id="KW-1185">Reference proteome</keyword>
<comment type="caution">
    <text evidence="2">The sequence shown here is derived from an EMBL/GenBank/DDBJ whole genome shotgun (WGS) entry which is preliminary data.</text>
</comment>
<sequence>MSQLDAFLAGERHDDVALYLTEDYLDSQGKLPKMGEAVESGYVLVVPGDDGRRAFAAGTGMDAMEFARGAMESQGHISRDLDGGECPEADATDGDSGEDADGDHAVEFIFAFSEAQNEEVGGLYARGAVVHAYAHCACGASYSDKWVVGEETETGVQPGESEPAEGAE</sequence>
<feature type="compositionally biased region" description="Acidic residues" evidence="1">
    <location>
        <begin position="83"/>
        <end position="100"/>
    </location>
</feature>
<organism evidence="2 3">
    <name type="scientific">Halobellus rarus</name>
    <dbReference type="NCBI Taxonomy" id="1126237"/>
    <lineage>
        <taxon>Archaea</taxon>
        <taxon>Methanobacteriati</taxon>
        <taxon>Methanobacteriota</taxon>
        <taxon>Stenosarchaea group</taxon>
        <taxon>Halobacteria</taxon>
        <taxon>Halobacteriales</taxon>
        <taxon>Haloferacaceae</taxon>
        <taxon>Halobellus</taxon>
    </lineage>
</organism>
<protein>
    <submittedName>
        <fullName evidence="2">DUF5807 family protein</fullName>
    </submittedName>
</protein>
<gene>
    <name evidence="2" type="ORF">ACFSBX_09095</name>
</gene>
<dbReference type="Pfam" id="PF19123">
    <property type="entry name" value="DUF5807"/>
    <property type="match status" value="1"/>
</dbReference>
<proteinExistence type="predicted"/>
<dbReference type="AlphaFoldDB" id="A0ABD6CPE9"/>
<accession>A0ABD6CPE9</accession>
<dbReference type="InterPro" id="IPR043830">
    <property type="entry name" value="DUF5807"/>
</dbReference>
<evidence type="ECO:0000313" key="2">
    <source>
        <dbReference type="EMBL" id="MFD1599111.1"/>
    </source>
</evidence>
<dbReference type="RefSeq" id="WP_256422030.1">
    <property type="nucleotide sequence ID" value="NZ_JANHDI010000010.1"/>
</dbReference>
<feature type="region of interest" description="Disordered" evidence="1">
    <location>
        <begin position="72"/>
        <end position="100"/>
    </location>
</feature>